<dbReference type="Proteomes" id="UP001597453">
    <property type="component" value="Unassembled WGS sequence"/>
</dbReference>
<sequence length="165" mass="17510">MPQCTPILIDHAPATHTAVVRATQLPVSELGPFMDAAYRALGEAIASGRIHPIGAAVSRYDSEFGATVDLEAGFPIAEPLTESVVINDIEIVPSALPAGETATTTLTGGYDQLAPAWEQLMAGVNEAGRTPAMPFWEIYQTKPMPGIDPDTMQTQLVILLQPQGE</sequence>
<evidence type="ECO:0000259" key="1">
    <source>
        <dbReference type="SMART" id="SM00871"/>
    </source>
</evidence>
<dbReference type="RefSeq" id="WP_159421352.1">
    <property type="nucleotide sequence ID" value="NZ_JBHUNF010000003.1"/>
</dbReference>
<reference evidence="3" key="1">
    <citation type="journal article" date="2019" name="Int. J. Syst. Evol. Microbiol.">
        <title>The Global Catalogue of Microorganisms (GCM) 10K type strain sequencing project: providing services to taxonomists for standard genome sequencing and annotation.</title>
        <authorList>
            <consortium name="The Broad Institute Genomics Platform"/>
            <consortium name="The Broad Institute Genome Sequencing Center for Infectious Disease"/>
            <person name="Wu L."/>
            <person name="Ma J."/>
        </authorList>
    </citation>
    <scope>NUCLEOTIDE SEQUENCE [LARGE SCALE GENOMIC DNA]</scope>
    <source>
        <strain evidence="3">TISTR 1511</strain>
    </source>
</reference>
<feature type="domain" description="AraC effector-binding" evidence="1">
    <location>
        <begin position="5"/>
        <end position="161"/>
    </location>
</feature>
<evidence type="ECO:0000313" key="2">
    <source>
        <dbReference type="EMBL" id="MFD2674727.1"/>
    </source>
</evidence>
<protein>
    <submittedName>
        <fullName evidence="2">AraC family transcriptional regulator</fullName>
    </submittedName>
</protein>
<dbReference type="SMART" id="SM00871">
    <property type="entry name" value="AraC_E_bind"/>
    <property type="match status" value="1"/>
</dbReference>
<organism evidence="2 3">
    <name type="scientific">Gulosibacter bifidus</name>
    <dbReference type="NCBI Taxonomy" id="272239"/>
    <lineage>
        <taxon>Bacteria</taxon>
        <taxon>Bacillati</taxon>
        <taxon>Actinomycetota</taxon>
        <taxon>Actinomycetes</taxon>
        <taxon>Micrococcales</taxon>
        <taxon>Microbacteriaceae</taxon>
        <taxon>Gulosibacter</taxon>
    </lineage>
</organism>
<dbReference type="InterPro" id="IPR011256">
    <property type="entry name" value="Reg_factor_effector_dom_sf"/>
</dbReference>
<dbReference type="Gene3D" id="3.20.80.10">
    <property type="entry name" value="Regulatory factor, effector binding domain"/>
    <property type="match status" value="1"/>
</dbReference>
<dbReference type="InterPro" id="IPR010499">
    <property type="entry name" value="AraC_E-bd"/>
</dbReference>
<dbReference type="EMBL" id="JBHUNF010000003">
    <property type="protein sequence ID" value="MFD2674727.1"/>
    <property type="molecule type" value="Genomic_DNA"/>
</dbReference>
<proteinExistence type="predicted"/>
<dbReference type="SUPFAM" id="SSF55136">
    <property type="entry name" value="Probable bacterial effector-binding domain"/>
    <property type="match status" value="1"/>
</dbReference>
<keyword evidence="3" id="KW-1185">Reference proteome</keyword>
<evidence type="ECO:0000313" key="3">
    <source>
        <dbReference type="Proteomes" id="UP001597453"/>
    </source>
</evidence>
<comment type="caution">
    <text evidence="2">The sequence shown here is derived from an EMBL/GenBank/DDBJ whole genome shotgun (WGS) entry which is preliminary data.</text>
</comment>
<accession>A0ABW5RL43</accession>
<name>A0ABW5RL43_9MICO</name>
<gene>
    <name evidence="2" type="ORF">ACFSUQ_05350</name>
</gene>